<dbReference type="InterPro" id="IPR039417">
    <property type="entry name" value="Peptidase_C1A_papain-like"/>
</dbReference>
<dbReference type="PANTHER" id="PTHR12411">
    <property type="entry name" value="CYSTEINE PROTEASE FAMILY C1-RELATED"/>
    <property type="match status" value="1"/>
</dbReference>
<dbReference type="InterPro" id="IPR000668">
    <property type="entry name" value="Peptidase_C1A_C"/>
</dbReference>
<name>A0A388KPR2_CHABU</name>
<dbReference type="STRING" id="69332.A0A388KPR2"/>
<dbReference type="OrthoDB" id="10253408at2759"/>
<dbReference type="SUPFAM" id="SSF54001">
    <property type="entry name" value="Cysteine proteinases"/>
    <property type="match status" value="1"/>
</dbReference>
<evidence type="ECO:0000313" key="6">
    <source>
        <dbReference type="EMBL" id="GBG72039.1"/>
    </source>
</evidence>
<keyword evidence="3" id="KW-0732">Signal</keyword>
<comment type="similarity">
    <text evidence="1">Belongs to the peptidase C1 family.</text>
</comment>
<organism evidence="6 7">
    <name type="scientific">Chara braunii</name>
    <name type="common">Braun's stonewort</name>
    <dbReference type="NCBI Taxonomy" id="69332"/>
    <lineage>
        <taxon>Eukaryota</taxon>
        <taxon>Viridiplantae</taxon>
        <taxon>Streptophyta</taxon>
        <taxon>Charophyceae</taxon>
        <taxon>Charales</taxon>
        <taxon>Characeae</taxon>
        <taxon>Chara</taxon>
    </lineage>
</organism>
<dbReference type="InterPro" id="IPR038765">
    <property type="entry name" value="Papain-like_cys_pep_sf"/>
</dbReference>
<dbReference type="Gene3D" id="3.90.70.10">
    <property type="entry name" value="Cysteine proteinases"/>
    <property type="match status" value="1"/>
</dbReference>
<comment type="caution">
    <text evidence="6">The sequence shown here is derived from an EMBL/GenBank/DDBJ whole genome shotgun (WGS) entry which is preliminary data.</text>
</comment>
<evidence type="ECO:0000256" key="3">
    <source>
        <dbReference type="SAM" id="SignalP"/>
    </source>
</evidence>
<dbReference type="Pfam" id="PF00112">
    <property type="entry name" value="Peptidase_C1"/>
    <property type="match status" value="1"/>
</dbReference>
<dbReference type="SMART" id="SM00848">
    <property type="entry name" value="Inhibitor_I29"/>
    <property type="match status" value="1"/>
</dbReference>
<gene>
    <name evidence="6" type="ORF">CBR_g10974</name>
</gene>
<feature type="signal peptide" evidence="3">
    <location>
        <begin position="1"/>
        <end position="37"/>
    </location>
</feature>
<keyword evidence="2" id="KW-1015">Disulfide bond</keyword>
<dbReference type="GO" id="GO:0050547">
    <property type="term" value="F:feruloyl-CoA hydratase/lyase activity"/>
    <property type="evidence" value="ECO:0007669"/>
    <property type="project" value="UniProtKB-ARBA"/>
</dbReference>
<dbReference type="CDD" id="cd02248">
    <property type="entry name" value="Peptidase_C1A"/>
    <property type="match status" value="1"/>
</dbReference>
<protein>
    <submittedName>
        <fullName evidence="6">Uncharacterized protein</fullName>
    </submittedName>
</protein>
<proteinExistence type="inferred from homology"/>
<dbReference type="FunFam" id="3.90.70.10:FF:000039">
    <property type="entry name" value="Cysteine proteinase 2, putative"/>
    <property type="match status" value="1"/>
</dbReference>
<dbReference type="InterPro" id="IPR025660">
    <property type="entry name" value="Pept_his_AS"/>
</dbReference>
<dbReference type="GO" id="GO:0008234">
    <property type="term" value="F:cysteine-type peptidase activity"/>
    <property type="evidence" value="ECO:0007669"/>
    <property type="project" value="InterPro"/>
</dbReference>
<dbReference type="PROSITE" id="PS00639">
    <property type="entry name" value="THIOL_PROTEASE_HIS"/>
    <property type="match status" value="1"/>
</dbReference>
<evidence type="ECO:0000313" key="7">
    <source>
        <dbReference type="Proteomes" id="UP000265515"/>
    </source>
</evidence>
<evidence type="ECO:0000256" key="2">
    <source>
        <dbReference type="ARBA" id="ARBA00023157"/>
    </source>
</evidence>
<dbReference type="InterPro" id="IPR000169">
    <property type="entry name" value="Pept_cys_AS"/>
</dbReference>
<dbReference type="Pfam" id="PF08246">
    <property type="entry name" value="Inhibitor_I29"/>
    <property type="match status" value="1"/>
</dbReference>
<evidence type="ECO:0000259" key="4">
    <source>
        <dbReference type="SMART" id="SM00645"/>
    </source>
</evidence>
<feature type="chain" id="PRO_5017296280" evidence="3">
    <location>
        <begin position="38"/>
        <end position="387"/>
    </location>
</feature>
<reference evidence="6 7" key="1">
    <citation type="journal article" date="2018" name="Cell">
        <title>The Chara Genome: Secondary Complexity and Implications for Plant Terrestrialization.</title>
        <authorList>
            <person name="Nishiyama T."/>
            <person name="Sakayama H."/>
            <person name="Vries J.D."/>
            <person name="Buschmann H."/>
            <person name="Saint-Marcoux D."/>
            <person name="Ullrich K.K."/>
            <person name="Haas F.B."/>
            <person name="Vanderstraeten L."/>
            <person name="Becker D."/>
            <person name="Lang D."/>
            <person name="Vosolsobe S."/>
            <person name="Rombauts S."/>
            <person name="Wilhelmsson P.K.I."/>
            <person name="Janitza P."/>
            <person name="Kern R."/>
            <person name="Heyl A."/>
            <person name="Rumpler F."/>
            <person name="Villalobos L.I.A.C."/>
            <person name="Clay J.M."/>
            <person name="Skokan R."/>
            <person name="Toyoda A."/>
            <person name="Suzuki Y."/>
            <person name="Kagoshima H."/>
            <person name="Schijlen E."/>
            <person name="Tajeshwar N."/>
            <person name="Catarino B."/>
            <person name="Hetherington A.J."/>
            <person name="Saltykova A."/>
            <person name="Bonnot C."/>
            <person name="Breuninger H."/>
            <person name="Symeonidi A."/>
            <person name="Radhakrishnan G.V."/>
            <person name="Van Nieuwerburgh F."/>
            <person name="Deforce D."/>
            <person name="Chang C."/>
            <person name="Karol K.G."/>
            <person name="Hedrich R."/>
            <person name="Ulvskov P."/>
            <person name="Glockner G."/>
            <person name="Delwiche C.F."/>
            <person name="Petrasek J."/>
            <person name="Van de Peer Y."/>
            <person name="Friml J."/>
            <person name="Beilby M."/>
            <person name="Dolan L."/>
            <person name="Kohara Y."/>
            <person name="Sugano S."/>
            <person name="Fujiyama A."/>
            <person name="Delaux P.-M."/>
            <person name="Quint M."/>
            <person name="TheiBen G."/>
            <person name="Hagemann M."/>
            <person name="Harholt J."/>
            <person name="Dunand C."/>
            <person name="Zachgo S."/>
            <person name="Langdale J."/>
            <person name="Maumus F."/>
            <person name="Straeten D.V.D."/>
            <person name="Gould S.B."/>
            <person name="Rensing S.A."/>
        </authorList>
    </citation>
    <scope>NUCLEOTIDE SEQUENCE [LARGE SCALE GENOMIC DNA]</scope>
    <source>
        <strain evidence="6 7">S276</strain>
    </source>
</reference>
<dbReference type="Proteomes" id="UP000265515">
    <property type="component" value="Unassembled WGS sequence"/>
</dbReference>
<dbReference type="InterPro" id="IPR013201">
    <property type="entry name" value="Prot_inhib_I29"/>
</dbReference>
<dbReference type="GO" id="GO:0006508">
    <property type="term" value="P:proteolysis"/>
    <property type="evidence" value="ECO:0007669"/>
    <property type="project" value="InterPro"/>
</dbReference>
<dbReference type="PROSITE" id="PS00640">
    <property type="entry name" value="THIOL_PROTEASE_ASN"/>
    <property type="match status" value="1"/>
</dbReference>
<dbReference type="AlphaFoldDB" id="A0A388KPR2"/>
<dbReference type="OMA" id="TCKFQPQ"/>
<feature type="domain" description="Cathepsin propeptide inhibitor" evidence="5">
    <location>
        <begin position="79"/>
        <end position="134"/>
    </location>
</feature>
<dbReference type="InterPro" id="IPR013128">
    <property type="entry name" value="Peptidase_C1A"/>
</dbReference>
<dbReference type="EMBL" id="BFEA01000158">
    <property type="protein sequence ID" value="GBG72039.1"/>
    <property type="molecule type" value="Genomic_DNA"/>
</dbReference>
<dbReference type="InterPro" id="IPR025661">
    <property type="entry name" value="Pept_asp_AS"/>
</dbReference>
<dbReference type="PROSITE" id="PS00139">
    <property type="entry name" value="THIOL_PROTEASE_CYS"/>
    <property type="match status" value="1"/>
</dbReference>
<evidence type="ECO:0000259" key="5">
    <source>
        <dbReference type="SMART" id="SM00848"/>
    </source>
</evidence>
<dbReference type="Gramene" id="GBG72039">
    <property type="protein sequence ID" value="GBG72039"/>
    <property type="gene ID" value="CBR_g10974"/>
</dbReference>
<accession>A0A388KPR2</accession>
<evidence type="ECO:0000256" key="1">
    <source>
        <dbReference type="ARBA" id="ARBA00008455"/>
    </source>
</evidence>
<dbReference type="PRINTS" id="PR00705">
    <property type="entry name" value="PAPAIN"/>
</dbReference>
<sequence length="387" mass="42650">MESRRHSRSSFIATRASSVCRLLSLRLLLLHLPLCLAPWLHSASCRSLLQEGDAAVDTIAMVTPDADAALAREALQLRFNSFVQRYGKVYSSPEEHAYRMEVFKENLRLIEESNNYETYELEVTEFTDLTWEEFQKHFLGAKQDCSATTGSYVRRLGNPTLPARRDWREEGIVSPVKNQGHCGSCWTFSTTGGLEAAHAQATGSMVLLSEQQLLDCAGGFDNLGCSGGLPSHAYEYIIYAGGLDTEEAYPYKAKSEKCHFNPNAIGAKVFDVVNITEGAEDDILEAVALVQPVTVAFQVVDGFRFYKSGVYSSPTCKSGPETVNHAVLAVGYDVDKESGTPYWIIKNSWGPNWGNHGYFYIERNKNMCGIAACASYPVVTKGAAQSA</sequence>
<feature type="domain" description="Peptidase C1A papain C-terminal" evidence="4">
    <location>
        <begin position="161"/>
        <end position="378"/>
    </location>
</feature>
<dbReference type="SMART" id="SM00645">
    <property type="entry name" value="Pept_C1"/>
    <property type="match status" value="1"/>
</dbReference>
<keyword evidence="7" id="KW-1185">Reference proteome</keyword>